<dbReference type="PRINTS" id="PR00702">
    <property type="entry name" value="ACRIFLAVINRP"/>
</dbReference>
<feature type="transmembrane region" description="Helical" evidence="1">
    <location>
        <begin position="984"/>
        <end position="1008"/>
    </location>
</feature>
<dbReference type="Gene3D" id="1.20.1640.10">
    <property type="entry name" value="Multidrug efflux transporter AcrB transmembrane domain"/>
    <property type="match status" value="2"/>
</dbReference>
<dbReference type="SUPFAM" id="SSF82693">
    <property type="entry name" value="Multidrug efflux transporter AcrB pore domain, PN1, PN2, PC1 and PC2 subdomains"/>
    <property type="match status" value="3"/>
</dbReference>
<feature type="transmembrane region" description="Helical" evidence="1">
    <location>
        <begin position="332"/>
        <end position="351"/>
    </location>
</feature>
<keyword evidence="1" id="KW-1133">Transmembrane helix</keyword>
<gene>
    <name evidence="2" type="ORF">HHL27_15905</name>
</gene>
<dbReference type="Gene3D" id="3.30.70.1430">
    <property type="entry name" value="Multidrug efflux transporter AcrB pore domain"/>
    <property type="match status" value="2"/>
</dbReference>
<reference evidence="2 3" key="1">
    <citation type="submission" date="2020-04" db="EMBL/GenBank/DDBJ databases">
        <title>Novosphingobium sp. TW-4 isolated from soil.</title>
        <authorList>
            <person name="Dahal R.H."/>
            <person name="Chaudhary D.K."/>
        </authorList>
    </citation>
    <scope>NUCLEOTIDE SEQUENCE [LARGE SCALE GENOMIC DNA]</scope>
    <source>
        <strain evidence="2 3">TW-4</strain>
    </source>
</reference>
<dbReference type="GO" id="GO:0042910">
    <property type="term" value="F:xenobiotic transmembrane transporter activity"/>
    <property type="evidence" value="ECO:0007669"/>
    <property type="project" value="TreeGrafter"/>
</dbReference>
<feature type="transmembrane region" description="Helical" evidence="1">
    <location>
        <begin position="460"/>
        <end position="481"/>
    </location>
</feature>
<feature type="transmembrane region" description="Helical" evidence="1">
    <location>
        <begin position="428"/>
        <end position="448"/>
    </location>
</feature>
<feature type="transmembrane region" description="Helical" evidence="1">
    <location>
        <begin position="12"/>
        <end position="31"/>
    </location>
</feature>
<feature type="transmembrane region" description="Helical" evidence="1">
    <location>
        <begin position="358"/>
        <end position="379"/>
    </location>
</feature>
<keyword evidence="1" id="KW-0812">Transmembrane</keyword>
<dbReference type="InterPro" id="IPR001036">
    <property type="entry name" value="Acrflvin-R"/>
</dbReference>
<evidence type="ECO:0000313" key="2">
    <source>
        <dbReference type="EMBL" id="NML95158.1"/>
    </source>
</evidence>
<dbReference type="PANTHER" id="PTHR32063:SF18">
    <property type="entry name" value="CATION EFFLUX SYSTEM PROTEIN"/>
    <property type="match status" value="1"/>
</dbReference>
<dbReference type="Proteomes" id="UP000583556">
    <property type="component" value="Unassembled WGS sequence"/>
</dbReference>
<keyword evidence="1" id="KW-0472">Membrane</keyword>
<dbReference type="Gene3D" id="3.30.2090.10">
    <property type="entry name" value="Multidrug efflux transporter AcrB TolC docking domain, DN and DC subdomains"/>
    <property type="match status" value="2"/>
</dbReference>
<dbReference type="GO" id="GO:0005886">
    <property type="term" value="C:plasma membrane"/>
    <property type="evidence" value="ECO:0007669"/>
    <property type="project" value="TreeGrafter"/>
</dbReference>
<organism evidence="2 3">
    <name type="scientific">Novosphingobium olei</name>
    <dbReference type="NCBI Taxonomy" id="2728851"/>
    <lineage>
        <taxon>Bacteria</taxon>
        <taxon>Pseudomonadati</taxon>
        <taxon>Pseudomonadota</taxon>
        <taxon>Alphaproteobacteria</taxon>
        <taxon>Sphingomonadales</taxon>
        <taxon>Sphingomonadaceae</taxon>
        <taxon>Novosphingobium</taxon>
    </lineage>
</organism>
<dbReference type="Gene3D" id="3.30.70.1440">
    <property type="entry name" value="Multidrug efflux transporter AcrB pore domain"/>
    <property type="match status" value="1"/>
</dbReference>
<dbReference type="Gene3D" id="3.30.70.1320">
    <property type="entry name" value="Multidrug efflux transporter AcrB pore domain like"/>
    <property type="match status" value="1"/>
</dbReference>
<dbReference type="Pfam" id="PF00873">
    <property type="entry name" value="ACR_tran"/>
    <property type="match status" value="1"/>
</dbReference>
<accession>A0A7Y0BRN9</accession>
<sequence>MNRIIEFAVKRWQFSLLAFAMVIALGLNAFFSIPRTEDPQLNFPNYSVIAVLPGATPADIEQQVTKPIEDALAGLDGLREVRSTSGDGVVQVHAEYVWGTDPERKYDEVVREANALRATLPAGIVRFEVQRARPTGVPIVQVALLSRILPMRALEKQGQDLRDALARIPGIRKAEVLGAPTSELRVALDTARMAALGIAPGQVVEALGAGGADTPIGTVNAGNRRFNVRYAGTYPDLAAVRAQPVRVDGGRPVLVGDVAQVEWAQREPTQIVRFNGQRALLVTAEQADGQDVRRLTDAVRGEVDRFRMTLPGSVRMQIGFVQADNVRHRLGALTRDFLLAFVIVAFTLLPLGWRAAGVVMISIPVSLLIGMGILAMTGVGLNQMAISGFVISLGLLVDDAIVVIENVARWLRDGADRMTAAIAATQQIALAVLGCTACLMFAFLPLVALPEAAGSFIRSLPIAVLGTVLGSLIVAMTLMPFAASRLLPRNGDAHGNPMLRAMTTGIERVYAPVLHRALEAPRMALAIVLGVSLLSVPLVMGIGTSLFPPAELPQFSIKIEMPRGTALATTDALVRQVEHAVRAERDVAWTVASVGRGGPRLYYNALPTPEDPATAEVQVALKEWDPRTSPALQDRLRAKFAQMAGARIKLVNFQQGPPIEAPIAVRIVGPDIDTLRRLADRGEELMRAMPELRDVANPVRAARTDVVLDVDEARARSLGVAAGALRQAVQVALGGANPAVLRDRDGDDYPVTVRLPMQGRNEISALDHVFVTGASGGSIPLSALATVRLQSGVAQIERVQRERAVTLTAYVRDGVLSSRASTATIDTLKRKLVLPPGYAFKVAGEAEAQARSFGGLLPAVVVATVGILAVLVLEFGTFRNVVVIAGVVPLGFFGAVAALWLTGHSLSFTASIGLIALVGIEIKNSILLVDFTEQLRRDGMQIRAAVEKAGELRFLPVLLTSITAIGGLLPLAVEGNGLNAPMAIAMIGGLITSTLLARIATPVMYLLLAERAERRRKPVISTKEALA</sequence>
<feature type="transmembrane region" description="Helical" evidence="1">
    <location>
        <begin position="880"/>
        <end position="902"/>
    </location>
</feature>
<keyword evidence="3" id="KW-1185">Reference proteome</keyword>
<dbReference type="PANTHER" id="PTHR32063">
    <property type="match status" value="1"/>
</dbReference>
<comment type="caution">
    <text evidence="2">The sequence shown here is derived from an EMBL/GenBank/DDBJ whole genome shotgun (WGS) entry which is preliminary data.</text>
</comment>
<protein>
    <submittedName>
        <fullName evidence="2">Efflux RND transporter permease subunit</fullName>
    </submittedName>
</protein>
<dbReference type="EMBL" id="JABBGM010000008">
    <property type="protein sequence ID" value="NML95158.1"/>
    <property type="molecule type" value="Genomic_DNA"/>
</dbReference>
<name>A0A7Y0BRN9_9SPHN</name>
<dbReference type="AlphaFoldDB" id="A0A7Y0BRN9"/>
<proteinExistence type="predicted"/>
<feature type="transmembrane region" description="Helical" evidence="1">
    <location>
        <begin position="385"/>
        <end position="407"/>
    </location>
</feature>
<dbReference type="InterPro" id="IPR027463">
    <property type="entry name" value="AcrB_DN_DC_subdom"/>
</dbReference>
<dbReference type="SUPFAM" id="SSF82866">
    <property type="entry name" value="Multidrug efflux transporter AcrB transmembrane domain"/>
    <property type="match status" value="2"/>
</dbReference>
<evidence type="ECO:0000313" key="3">
    <source>
        <dbReference type="Proteomes" id="UP000583556"/>
    </source>
</evidence>
<evidence type="ECO:0000256" key="1">
    <source>
        <dbReference type="SAM" id="Phobius"/>
    </source>
</evidence>
<feature type="transmembrane region" description="Helical" evidence="1">
    <location>
        <begin position="853"/>
        <end position="873"/>
    </location>
</feature>
<dbReference type="SUPFAM" id="SSF82714">
    <property type="entry name" value="Multidrug efflux transporter AcrB TolC docking domain, DN and DC subdomains"/>
    <property type="match status" value="2"/>
</dbReference>
<dbReference type="RefSeq" id="WP_169494374.1">
    <property type="nucleotide sequence ID" value="NZ_JABBGM010000008.1"/>
</dbReference>
<feature type="transmembrane region" description="Helical" evidence="1">
    <location>
        <begin position="524"/>
        <end position="547"/>
    </location>
</feature>
<feature type="transmembrane region" description="Helical" evidence="1">
    <location>
        <begin position="952"/>
        <end position="972"/>
    </location>
</feature>
<feature type="transmembrane region" description="Helical" evidence="1">
    <location>
        <begin position="908"/>
        <end position="931"/>
    </location>
</feature>